<protein>
    <recommendedName>
        <fullName evidence="2">Dermonecrotic toxin N-terminal domain-containing protein</fullName>
    </recommendedName>
</protein>
<evidence type="ECO:0000313" key="4">
    <source>
        <dbReference type="Proteomes" id="UP000520513"/>
    </source>
</evidence>
<proteinExistence type="predicted"/>
<evidence type="ECO:0000313" key="3">
    <source>
        <dbReference type="EMBL" id="MBC2410195.1"/>
    </source>
</evidence>
<dbReference type="Proteomes" id="UP000520513">
    <property type="component" value="Unassembled WGS sequence"/>
</dbReference>
<dbReference type="RefSeq" id="WP_185712135.1">
    <property type="nucleotide sequence ID" value="NZ_JAAXCY010000015.1"/>
</dbReference>
<dbReference type="Pfam" id="PF20178">
    <property type="entry name" value="ToxA_N"/>
    <property type="match status" value="1"/>
</dbReference>
<feature type="domain" description="Dermonecrotic toxin N-terminal" evidence="2">
    <location>
        <begin position="378"/>
        <end position="611"/>
    </location>
</feature>
<reference evidence="3 4" key="1">
    <citation type="submission" date="2020-04" db="EMBL/GenBank/DDBJ databases">
        <title>Pseudomonas crami sp. nov., a novel proteolytic bacterial species isolated from cream.</title>
        <authorList>
            <person name="Hofmann K."/>
            <person name="Woller A."/>
            <person name="Huptas C."/>
            <person name="Wenning M."/>
            <person name="Scherer S."/>
            <person name="Doll E.V."/>
        </authorList>
    </citation>
    <scope>NUCLEOTIDE SEQUENCE [LARGE SCALE GENOMIC DNA]</scope>
    <source>
        <strain evidence="3 4">WS 5106</strain>
    </source>
</reference>
<evidence type="ECO:0000259" key="2">
    <source>
        <dbReference type="Pfam" id="PF20178"/>
    </source>
</evidence>
<feature type="region of interest" description="Disordered" evidence="1">
    <location>
        <begin position="806"/>
        <end position="828"/>
    </location>
</feature>
<accession>A0A7X1ATD8</accession>
<feature type="compositionally biased region" description="Polar residues" evidence="1">
    <location>
        <begin position="808"/>
        <end position="818"/>
    </location>
</feature>
<comment type="caution">
    <text evidence="3">The sequence shown here is derived from an EMBL/GenBank/DDBJ whole genome shotgun (WGS) entry which is preliminary data.</text>
</comment>
<dbReference type="EMBL" id="JAAXCY010000015">
    <property type="protein sequence ID" value="MBC2410195.1"/>
    <property type="molecule type" value="Genomic_DNA"/>
</dbReference>
<gene>
    <name evidence="3" type="ORF">HF257_29670</name>
</gene>
<evidence type="ECO:0000256" key="1">
    <source>
        <dbReference type="SAM" id="MobiDB-lite"/>
    </source>
</evidence>
<organism evidence="3 4">
    <name type="scientific">Pseudomonas cremoris</name>
    <dbReference type="NCBI Taxonomy" id="2724178"/>
    <lineage>
        <taxon>Bacteria</taxon>
        <taxon>Pseudomonadati</taxon>
        <taxon>Pseudomonadota</taxon>
        <taxon>Gammaproteobacteria</taxon>
        <taxon>Pseudomonadales</taxon>
        <taxon>Pseudomonadaceae</taxon>
        <taxon>Pseudomonas</taxon>
    </lineage>
</organism>
<dbReference type="InterPro" id="IPR046673">
    <property type="entry name" value="ToxA_N"/>
</dbReference>
<sequence length="1607" mass="179005">MATIPSPFPWSKVLAQAVNTQFSARPTLRSVVSQRLHDSIQEKFPSLPVDIATLRVAEPSRPGAWNLKPLIDVALAFLASGMTVDFSDKHSSEYYLCNSDTPQKRITFSNAQIDMHVIAALINELPVVLFIELQSALTDFWQQNGDTGISRWQWMGDLLRTSLRNSVQRSRDLSDDHLQLLNSVLDYPDNREREYLNLSGETLHAYTLETTLIQGNLRVSVQASELLLVQGACVVSCGVSGNIRTYPTLDAFGGAWSNAIKNRYQTEQIVWKRFEPDGNIFDTQAALILNQQLENLAALQLPSEVGVEALEALYDRVMDPAPLLLNVPAEGTLPITQLQAALPDWLEQGSPAERSAYSRHLVELANIKQRTQGRGFLDGIDGLRTFAAKTLQALMAADYPTGPTYNVDELELTYAVPVGDMGSSYIEHVRMTLTDLALKNLSGKPNGRLSLRSRDGQALATWLTPDYVEGLVSRADIGAVYPALLERLFFNDGEKSRERENLFAQQLRVHLPMTALELAVRQQSGMTWQGYRRVAAVVKSTAADRRVDDQDIVIHALGFLRKPGAEPDYVADMFLIEEHSCVTGPVILYRPQYLPVLMQFSTRAALMEAIALPGALQASMLTWLSDGARAVYDNGGFQQPHYVRIGIGMEFDTPEIPAPATLAKCGTHSEVLQSLSRGNLMQYLFGSYARTLVAIADRQAVSNHESRWTSLLEGAGLLFNTLLLPLLRGPAMLVGWMLQIASGLVRDIPALEGSDPQARELAWVDLLLSLGLVLMHVGVNSGTGTTTRPLNENRQRPVALAPLRRLPNTPQATPTRVRQGSIGLPSEPPGSGRTLIDFNLSTAREASRARLFEQLLKIRVNWPDNPPSPMASGPLKGLYRIGSTWHASVRGRLFQVSVVPGFGEVFVVHPEHPDRPGIKLRTDGQGHWTLDEGLKLTGGGRKNRVAEARKANAEKLAALASRKAEAQQTLAQYVTDENTALATLNTARTQYTAENTKLTRTWAIWNAATTEQKSRIAPTYQLALSKTQEQRSFYNISLINYREKSAKAAQAYREVISVINDIKAVDHQTNNDREHAAQLFALWDQQDTLRTQLAHFGLGSGVFSRGMSATQRFVIAYEKLEQGAFDDYNALIEDLKTSRAYHDQIVDVSILQEQFLDELAQASAFGKSFRDDLVARLEHPENYLPDNTKLMGIDIVQELSLDRSVPLAQNSIEALFFHQFEQIRLRPTISAHIEMTTRRGYSTTERIDVLASIVDRYTTAEHIGQSLKRLNPACIRKQYLEDFLDKVTQGRTSAENDLKTLIIDSEEDKIIAPPPKAMRQKSATKRAFKTRSRGTLVGDLRGAMPGQADQLIEIVDPSNGEVVGRFHEHPEEGVYVEIEDAPKPPPASRPARSARAITRAAQDVAAKRESIESTIQRELNQMDRDEALRDEKVPKDWEFMLTTEAEKLEGLASELEQTAPSDQTTLTATQWRAQALQMKAAGQQYRITGYKKQSPTVGSVDYLWHKKAVNIGLVKEREPTIAKDFLSEYAIRDSGTGNVLWYAHFHYDSLAAAKIAYTSGHLKRATQRNIGFKAQLEQYRNNSSKVIAIWRSKIPPAMAHKLFFYID</sequence>
<name>A0A7X1ATD8_9PSED</name>